<accession>A0ABS8Y3K9</accession>
<name>A0ABS8Y3K9_DATST</name>
<evidence type="ECO:0000313" key="2">
    <source>
        <dbReference type="Proteomes" id="UP000823775"/>
    </source>
</evidence>
<proteinExistence type="predicted"/>
<protein>
    <submittedName>
        <fullName evidence="1">Uncharacterized protein</fullName>
    </submittedName>
</protein>
<comment type="caution">
    <text evidence="1">The sequence shown here is derived from an EMBL/GenBank/DDBJ whole genome shotgun (WGS) entry which is preliminary data.</text>
</comment>
<organism evidence="1 2">
    <name type="scientific">Datura stramonium</name>
    <name type="common">Jimsonweed</name>
    <name type="synonym">Common thornapple</name>
    <dbReference type="NCBI Taxonomy" id="4076"/>
    <lineage>
        <taxon>Eukaryota</taxon>
        <taxon>Viridiplantae</taxon>
        <taxon>Streptophyta</taxon>
        <taxon>Embryophyta</taxon>
        <taxon>Tracheophyta</taxon>
        <taxon>Spermatophyta</taxon>
        <taxon>Magnoliopsida</taxon>
        <taxon>eudicotyledons</taxon>
        <taxon>Gunneridae</taxon>
        <taxon>Pentapetalae</taxon>
        <taxon>asterids</taxon>
        <taxon>lamiids</taxon>
        <taxon>Solanales</taxon>
        <taxon>Solanaceae</taxon>
        <taxon>Solanoideae</taxon>
        <taxon>Datureae</taxon>
        <taxon>Datura</taxon>
    </lineage>
</organism>
<dbReference type="Proteomes" id="UP000823775">
    <property type="component" value="Unassembled WGS sequence"/>
</dbReference>
<evidence type="ECO:0000313" key="1">
    <source>
        <dbReference type="EMBL" id="MCE5166413.1"/>
    </source>
</evidence>
<dbReference type="EMBL" id="JACEIK010023081">
    <property type="protein sequence ID" value="MCE5166413.1"/>
    <property type="molecule type" value="Genomic_DNA"/>
</dbReference>
<keyword evidence="2" id="KW-1185">Reference proteome</keyword>
<gene>
    <name evidence="1" type="ORF">HAX54_019010</name>
</gene>
<reference evidence="1 2" key="1">
    <citation type="journal article" date="2021" name="BMC Genomics">
        <title>Datura genome reveals duplications of psychoactive alkaloid biosynthetic genes and high mutation rate following tissue culture.</title>
        <authorList>
            <person name="Rajewski A."/>
            <person name="Carter-House D."/>
            <person name="Stajich J."/>
            <person name="Litt A."/>
        </authorList>
    </citation>
    <scope>NUCLEOTIDE SEQUENCE [LARGE SCALE GENOMIC DNA]</scope>
    <source>
        <strain evidence="1">AR-01</strain>
    </source>
</reference>
<sequence length="184" mass="20694">MKSFWIPDSSHSEPLASLTLGQICRLGIVPSLDLLRLQLDGYLMKKLGSCPISAAIAESLFASARVISPCVKGGWQAQFLLVLRTTFVIEDYHACLMKNWLALTSAVKQDPKSHCLYEQTNFAQPAYVEKIPYSMPNRFVTSMYWSSNEPLKPKLIRIGPQGANRAQIEDPSLMNDMNHQKSYK</sequence>